<gene>
    <name evidence="7" type="ORF">B1A74_10095</name>
</gene>
<feature type="transmembrane region" description="Helical" evidence="6">
    <location>
        <begin position="393"/>
        <end position="411"/>
    </location>
</feature>
<evidence type="ECO:0000256" key="3">
    <source>
        <dbReference type="ARBA" id="ARBA00022692"/>
    </source>
</evidence>
<feature type="transmembrane region" description="Helical" evidence="6">
    <location>
        <begin position="156"/>
        <end position="173"/>
    </location>
</feature>
<dbReference type="Pfam" id="PF01943">
    <property type="entry name" value="Polysacc_synt"/>
    <property type="match status" value="1"/>
</dbReference>
<evidence type="ECO:0000256" key="2">
    <source>
        <dbReference type="ARBA" id="ARBA00022475"/>
    </source>
</evidence>
<evidence type="ECO:0000256" key="1">
    <source>
        <dbReference type="ARBA" id="ARBA00004651"/>
    </source>
</evidence>
<dbReference type="PANTHER" id="PTHR30250">
    <property type="entry name" value="PST FAMILY PREDICTED COLANIC ACID TRANSPORTER"/>
    <property type="match status" value="1"/>
</dbReference>
<keyword evidence="8" id="KW-1185">Reference proteome</keyword>
<keyword evidence="5 6" id="KW-0472">Membrane</keyword>
<dbReference type="CDD" id="cd13128">
    <property type="entry name" value="MATE_Wzx_like"/>
    <property type="match status" value="1"/>
</dbReference>
<dbReference type="InterPro" id="IPR050833">
    <property type="entry name" value="Poly_Biosynth_Transport"/>
</dbReference>
<reference evidence="7 8" key="1">
    <citation type="submission" date="2017-02" db="EMBL/GenBank/DDBJ databases">
        <title>Genomic diversity within the haloalkaliphilic genus Thioalkalivibrio.</title>
        <authorList>
            <person name="Ahn A.-C."/>
            <person name="Meier-Kolthoff J."/>
            <person name="Overmars L."/>
            <person name="Richter M."/>
            <person name="Woyke T."/>
            <person name="Sorokin D.Y."/>
            <person name="Muyzer G."/>
        </authorList>
    </citation>
    <scope>NUCLEOTIDE SEQUENCE [LARGE SCALE GENOMIC DNA]</scope>
    <source>
        <strain evidence="7 8">HL17</strain>
    </source>
</reference>
<feature type="transmembrane region" description="Helical" evidence="6">
    <location>
        <begin position="9"/>
        <end position="29"/>
    </location>
</feature>
<evidence type="ECO:0000313" key="7">
    <source>
        <dbReference type="EMBL" id="OOC09617.1"/>
    </source>
</evidence>
<keyword evidence="3 6" id="KW-0812">Transmembrane</keyword>
<keyword evidence="2" id="KW-1003">Cell membrane</keyword>
<feature type="transmembrane region" description="Helical" evidence="6">
    <location>
        <begin position="300"/>
        <end position="317"/>
    </location>
</feature>
<dbReference type="EMBL" id="MUZR01000043">
    <property type="protein sequence ID" value="OOC09617.1"/>
    <property type="molecule type" value="Genomic_DNA"/>
</dbReference>
<dbReference type="GO" id="GO:0005886">
    <property type="term" value="C:plasma membrane"/>
    <property type="evidence" value="ECO:0007669"/>
    <property type="project" value="UniProtKB-SubCell"/>
</dbReference>
<dbReference type="Proteomes" id="UP000189177">
    <property type="component" value="Unassembled WGS sequence"/>
</dbReference>
<feature type="transmembrane region" description="Helical" evidence="6">
    <location>
        <begin position="85"/>
        <end position="105"/>
    </location>
</feature>
<dbReference type="PANTHER" id="PTHR30250:SF11">
    <property type="entry name" value="O-ANTIGEN TRANSPORTER-RELATED"/>
    <property type="match status" value="1"/>
</dbReference>
<feature type="transmembrane region" description="Helical" evidence="6">
    <location>
        <begin position="365"/>
        <end position="387"/>
    </location>
</feature>
<accession>A0A1V2ZWV6</accession>
<evidence type="ECO:0000256" key="4">
    <source>
        <dbReference type="ARBA" id="ARBA00022989"/>
    </source>
</evidence>
<comment type="caution">
    <text evidence="7">The sequence shown here is derived from an EMBL/GenBank/DDBJ whole genome shotgun (WGS) entry which is preliminary data.</text>
</comment>
<dbReference type="AlphaFoldDB" id="A0A1V2ZWV6"/>
<feature type="transmembrane region" description="Helical" evidence="6">
    <location>
        <begin position="323"/>
        <end position="344"/>
    </location>
</feature>
<protein>
    <submittedName>
        <fullName evidence="7">Uncharacterized protein</fullName>
    </submittedName>
</protein>
<evidence type="ECO:0000256" key="6">
    <source>
        <dbReference type="SAM" id="Phobius"/>
    </source>
</evidence>
<evidence type="ECO:0000256" key="5">
    <source>
        <dbReference type="ARBA" id="ARBA00023136"/>
    </source>
</evidence>
<keyword evidence="4 6" id="KW-1133">Transmembrane helix</keyword>
<sequence length="433" mass="46155">MVRASSASVALKVINAVLGFAVTVVLARTLGPDSFGVYAFALAVIMVVGLPAKAGVPQLVTRETAKAQASGQWGTIRAVWRWSSLVVLIVSGVVFFGAVAAGLLFPDYFRSEPGITLAIGLLMIPLMGLALVRASSLRGLGHTVQGQLPELAIKPLTFLMLLLGILFVSGDVLRAPQAMALNITATAVAFFIGALMLRRARPSALDQAAPVYESRTWLATIIPMASINAMHLINTQADILLIGVFMESADVGQYKVAAQVSLIVAFGLQATKMVVEPYFSRLYHQGEHEKLHRLARGASRLNLAIALTVFTPLLLFGDDLLHIAFGAGFVAAFIPMLILSLGRLTGSTIGSSGHLLTMSGHHREYARFWIMAAFLNVVLNLVLIPIFGTVGAAISTAGTLILANGLGWWAAKRWIGCDCSPFSRLRRGGVVNE</sequence>
<feature type="transmembrane region" description="Helical" evidence="6">
    <location>
        <begin position="117"/>
        <end position="135"/>
    </location>
</feature>
<evidence type="ECO:0000313" key="8">
    <source>
        <dbReference type="Proteomes" id="UP000189177"/>
    </source>
</evidence>
<feature type="transmembrane region" description="Helical" evidence="6">
    <location>
        <begin position="179"/>
        <end position="197"/>
    </location>
</feature>
<organism evidence="7 8">
    <name type="scientific">Thioalkalivibrio halophilus</name>
    <dbReference type="NCBI Taxonomy" id="252474"/>
    <lineage>
        <taxon>Bacteria</taxon>
        <taxon>Pseudomonadati</taxon>
        <taxon>Pseudomonadota</taxon>
        <taxon>Gammaproteobacteria</taxon>
        <taxon>Chromatiales</taxon>
        <taxon>Ectothiorhodospiraceae</taxon>
        <taxon>Thioalkalivibrio</taxon>
    </lineage>
</organism>
<feature type="transmembrane region" description="Helical" evidence="6">
    <location>
        <begin position="35"/>
        <end position="52"/>
    </location>
</feature>
<dbReference type="STRING" id="252474.B1A74_10095"/>
<proteinExistence type="predicted"/>
<name>A0A1V2ZWV6_9GAMM</name>
<dbReference type="InterPro" id="IPR002797">
    <property type="entry name" value="Polysacc_synth"/>
</dbReference>
<comment type="subcellular location">
    <subcellularLocation>
        <location evidence="1">Cell membrane</location>
        <topology evidence="1">Multi-pass membrane protein</topology>
    </subcellularLocation>
</comment>